<protein>
    <submittedName>
        <fullName evidence="3">Uncharacterized protein</fullName>
    </submittedName>
</protein>
<reference evidence="3 4" key="1">
    <citation type="journal article" date="2021" name="Sci. Rep.">
        <title>The genome of the diatom Chaetoceros tenuissimus carries an ancient integrated fragment of an extant virus.</title>
        <authorList>
            <person name="Hongo Y."/>
            <person name="Kimura K."/>
            <person name="Takaki Y."/>
            <person name="Yoshida Y."/>
            <person name="Baba S."/>
            <person name="Kobayashi G."/>
            <person name="Nagasaki K."/>
            <person name="Hano T."/>
            <person name="Tomaru Y."/>
        </authorList>
    </citation>
    <scope>NUCLEOTIDE SEQUENCE [LARGE SCALE GENOMIC DNA]</scope>
    <source>
        <strain evidence="3 4">NIES-3715</strain>
    </source>
</reference>
<gene>
    <name evidence="3" type="ORF">CTEN210_09102</name>
</gene>
<proteinExistence type="predicted"/>
<keyword evidence="4" id="KW-1185">Reference proteome</keyword>
<dbReference type="Proteomes" id="UP001054902">
    <property type="component" value="Unassembled WGS sequence"/>
</dbReference>
<evidence type="ECO:0000313" key="4">
    <source>
        <dbReference type="Proteomes" id="UP001054902"/>
    </source>
</evidence>
<keyword evidence="2" id="KW-0472">Membrane</keyword>
<evidence type="ECO:0000313" key="3">
    <source>
        <dbReference type="EMBL" id="GFH52626.1"/>
    </source>
</evidence>
<accession>A0AAD3CWU7</accession>
<dbReference type="EMBL" id="BLLK01000045">
    <property type="protein sequence ID" value="GFH52626.1"/>
    <property type="molecule type" value="Genomic_DNA"/>
</dbReference>
<dbReference type="AlphaFoldDB" id="A0AAD3CWU7"/>
<organism evidence="3 4">
    <name type="scientific">Chaetoceros tenuissimus</name>
    <dbReference type="NCBI Taxonomy" id="426638"/>
    <lineage>
        <taxon>Eukaryota</taxon>
        <taxon>Sar</taxon>
        <taxon>Stramenopiles</taxon>
        <taxon>Ochrophyta</taxon>
        <taxon>Bacillariophyta</taxon>
        <taxon>Coscinodiscophyceae</taxon>
        <taxon>Chaetocerotophycidae</taxon>
        <taxon>Chaetocerotales</taxon>
        <taxon>Chaetocerotaceae</taxon>
        <taxon>Chaetoceros</taxon>
    </lineage>
</organism>
<feature type="region of interest" description="Disordered" evidence="1">
    <location>
        <begin position="239"/>
        <end position="274"/>
    </location>
</feature>
<evidence type="ECO:0000256" key="2">
    <source>
        <dbReference type="SAM" id="Phobius"/>
    </source>
</evidence>
<evidence type="ECO:0000256" key="1">
    <source>
        <dbReference type="SAM" id="MobiDB-lite"/>
    </source>
</evidence>
<keyword evidence="2" id="KW-0812">Transmembrane</keyword>
<keyword evidence="2" id="KW-1133">Transmembrane helix</keyword>
<comment type="caution">
    <text evidence="3">The sequence shown here is derived from an EMBL/GenBank/DDBJ whole genome shotgun (WGS) entry which is preliminary data.</text>
</comment>
<feature type="transmembrane region" description="Helical" evidence="2">
    <location>
        <begin position="169"/>
        <end position="187"/>
    </location>
</feature>
<feature type="region of interest" description="Disordered" evidence="1">
    <location>
        <begin position="109"/>
        <end position="131"/>
    </location>
</feature>
<sequence length="358" mass="39580">MRFDGSIMSQDVYKEEGGLGFDDDSVAPSLTSESLLSGCSDGTKVPFQELIDLAVKFMRRVPPRKVLDISRKYFDADTIHELLDSSNVVNMLHEPQAWATAPFIESDISSKRRKKNASKSQEVQTKSGDLKSKKNRLALESAYPHSIIASGIGPDGDGDVIRRRKRRKLLRTSAIVVGVLSIVLGMVDRGFMRLPLGLTGIQRADANPTETIVGHRSSSSDTKAVNTRENPTAFITALQEEEVMNKDDKSASSYSSEDEDDGDQTLANTSIEKDAGMDTISSTSIKKKERLQGAESIQSPKQLLVKQSYMVQTFLKDTLEKIQSIDKEELRRNFVEDAKTIVNAARYALDEDAEVVVL</sequence>
<name>A0AAD3CWU7_9STRA</name>